<dbReference type="InterPro" id="IPR025938">
    <property type="entry name" value="RRXRR_dom"/>
</dbReference>
<comment type="caution">
    <text evidence="2">The sequence shown here is derived from an EMBL/GenBank/DDBJ whole genome shotgun (WGS) entry which is preliminary data.</text>
</comment>
<feature type="domain" description="RRXRR" evidence="1">
    <location>
        <begin position="1"/>
        <end position="48"/>
    </location>
</feature>
<dbReference type="GeneID" id="78015743"/>
<dbReference type="Proteomes" id="UP000076555">
    <property type="component" value="Unassembled WGS sequence"/>
</dbReference>
<name>A0A161VU78_NODSP</name>
<dbReference type="AlphaFoldDB" id="A0A161VU78"/>
<protein>
    <recommendedName>
        <fullName evidence="1">RRXRR domain-containing protein</fullName>
    </recommendedName>
</protein>
<dbReference type="OrthoDB" id="425637at2"/>
<dbReference type="Pfam" id="PF14239">
    <property type="entry name" value="RRXRR"/>
    <property type="match status" value="1"/>
</dbReference>
<evidence type="ECO:0000313" key="3">
    <source>
        <dbReference type="Proteomes" id="UP000076555"/>
    </source>
</evidence>
<reference evidence="2 3" key="1">
    <citation type="submission" date="2016-04" db="EMBL/GenBank/DDBJ databases">
        <title>Draft Genome Assembly of the Bloom-forming Cyanobacterium Nodularia spumigena Strain CENA596 in Shrimp Production Ponds.</title>
        <authorList>
            <person name="Popin R.V."/>
            <person name="Rigonato J."/>
            <person name="Abreu V.A."/>
            <person name="Andreote A.P."/>
            <person name="Silveira S.B."/>
            <person name="Odebrecht C."/>
            <person name="Fiore M.F."/>
        </authorList>
    </citation>
    <scope>NUCLEOTIDE SEQUENCE [LARGE SCALE GENOMIC DNA]</scope>
    <source>
        <strain evidence="2 3">CENA596</strain>
    </source>
</reference>
<proteinExistence type="predicted"/>
<dbReference type="RefSeq" id="WP_006195693.1">
    <property type="nucleotide sequence ID" value="NZ_CAWMRI010000062.1"/>
</dbReference>
<accession>A0A161VU78</accession>
<evidence type="ECO:0000259" key="1">
    <source>
        <dbReference type="Pfam" id="PF14239"/>
    </source>
</evidence>
<evidence type="ECO:0000313" key="2">
    <source>
        <dbReference type="EMBL" id="KZL50885.1"/>
    </source>
</evidence>
<dbReference type="EMBL" id="LWAJ01000062">
    <property type="protein sequence ID" value="KZL50885.1"/>
    <property type="molecule type" value="Genomic_DNA"/>
</dbReference>
<organism evidence="2 3">
    <name type="scientific">Nodularia spumigena CENA596</name>
    <dbReference type="NCBI Taxonomy" id="1819295"/>
    <lineage>
        <taxon>Bacteria</taxon>
        <taxon>Bacillati</taxon>
        <taxon>Cyanobacteriota</taxon>
        <taxon>Cyanophyceae</taxon>
        <taxon>Nostocales</taxon>
        <taxon>Nodulariaceae</taxon>
        <taxon>Nodularia</taxon>
    </lineage>
</organism>
<sequence length="65" mass="7270">MPTKPSRARRWMKKGKAVGKFNKLGIFYVQLVIMSKLLKAIKHIEVGLVATPKNKFLSLTKTGNG</sequence>
<gene>
    <name evidence="2" type="ORF">A2T98_05090</name>
</gene>